<comment type="caution">
    <text evidence="1">The sequence shown here is derived from an EMBL/GenBank/DDBJ whole genome shotgun (WGS) entry which is preliminary data.</text>
</comment>
<sequence length="122" mass="13648">MVVVFIPLTVFIGYLLYVRYVPVRGVQCIRKDQLSAQPVLVDLRDYSDSAKEVVVGAVALPIAYIKRHHKGLPKEGVVVIASDEVERNIGIRLLRRHGHAVTGYAIIDNPCKCKKYLTEFAS</sequence>
<dbReference type="AlphaFoldDB" id="A0A511X1T1"/>
<keyword evidence="2" id="KW-1185">Reference proteome</keyword>
<dbReference type="Proteomes" id="UP000321400">
    <property type="component" value="Unassembled WGS sequence"/>
</dbReference>
<dbReference type="EMBL" id="BJYE01000014">
    <property type="protein sequence ID" value="GEN56880.1"/>
    <property type="molecule type" value="Genomic_DNA"/>
</dbReference>
<dbReference type="InterPro" id="IPR036873">
    <property type="entry name" value="Rhodanese-like_dom_sf"/>
</dbReference>
<dbReference type="RefSeq" id="WP_089801730.1">
    <property type="nucleotide sequence ID" value="NZ_BJYE01000014.1"/>
</dbReference>
<accession>A0A511X1T1</accession>
<dbReference type="STRING" id="442899.SAMN05720591_11447"/>
<name>A0A511X1T1_9BACI</name>
<evidence type="ECO:0000313" key="1">
    <source>
        <dbReference type="EMBL" id="GEN56880.1"/>
    </source>
</evidence>
<organism evidence="1 2">
    <name type="scientific">Halolactibacillus alkaliphilus</name>
    <dbReference type="NCBI Taxonomy" id="442899"/>
    <lineage>
        <taxon>Bacteria</taxon>
        <taxon>Bacillati</taxon>
        <taxon>Bacillota</taxon>
        <taxon>Bacilli</taxon>
        <taxon>Bacillales</taxon>
        <taxon>Bacillaceae</taxon>
        <taxon>Halolactibacillus</taxon>
    </lineage>
</organism>
<dbReference type="OrthoDB" id="2967651at2"/>
<reference evidence="1 2" key="1">
    <citation type="submission" date="2019-07" db="EMBL/GenBank/DDBJ databases">
        <title>Whole genome shotgun sequence of Halolactibacillus alkaliphilus NBRC 103919.</title>
        <authorList>
            <person name="Hosoyama A."/>
            <person name="Uohara A."/>
            <person name="Ohji S."/>
            <person name="Ichikawa N."/>
        </authorList>
    </citation>
    <scope>NUCLEOTIDE SEQUENCE [LARGE SCALE GENOMIC DNA]</scope>
    <source>
        <strain evidence="1 2">NBRC 103919</strain>
    </source>
</reference>
<protein>
    <recommendedName>
        <fullName evidence="3">Rhodanese domain-containing protein</fullName>
    </recommendedName>
</protein>
<evidence type="ECO:0000313" key="2">
    <source>
        <dbReference type="Proteomes" id="UP000321400"/>
    </source>
</evidence>
<gene>
    <name evidence="1" type="ORF">HAL01_13440</name>
</gene>
<evidence type="ECO:0008006" key="3">
    <source>
        <dbReference type="Google" id="ProtNLM"/>
    </source>
</evidence>
<dbReference type="SUPFAM" id="SSF52821">
    <property type="entry name" value="Rhodanese/Cell cycle control phosphatase"/>
    <property type="match status" value="1"/>
</dbReference>
<proteinExistence type="predicted"/>